<dbReference type="EMBL" id="BK059105">
    <property type="protein sequence ID" value="DAE30705.1"/>
    <property type="molecule type" value="Genomic_DNA"/>
</dbReference>
<proteinExistence type="predicted"/>
<reference evidence="1" key="1">
    <citation type="journal article" date="2021" name="Proc. Natl. Acad. Sci. U.S.A.">
        <title>A Catalog of Tens of Thousands of Viruses from Human Metagenomes Reveals Hidden Associations with Chronic Diseases.</title>
        <authorList>
            <person name="Tisza M.J."/>
            <person name="Buck C.B."/>
        </authorList>
    </citation>
    <scope>NUCLEOTIDE SEQUENCE</scope>
    <source>
        <strain evidence="1">CtML55</strain>
    </source>
</reference>
<accession>A0A8S5RI04</accession>
<name>A0A8S5RI04_9VIRU</name>
<protein>
    <submittedName>
        <fullName evidence="1">Uncharacterized protein</fullName>
    </submittedName>
</protein>
<organism evidence="1">
    <name type="scientific">virus sp. ctML55</name>
    <dbReference type="NCBI Taxonomy" id="2827627"/>
    <lineage>
        <taxon>Viruses</taxon>
    </lineage>
</organism>
<sequence>MYENTQAKYIWEKIGEVQTDVDLSGYVTKETFN</sequence>
<evidence type="ECO:0000313" key="1">
    <source>
        <dbReference type="EMBL" id="DAE30705.1"/>
    </source>
</evidence>